<evidence type="ECO:0000256" key="4">
    <source>
        <dbReference type="ARBA" id="ARBA00022618"/>
    </source>
</evidence>
<evidence type="ECO:0000256" key="9">
    <source>
        <dbReference type="ARBA" id="ARBA00022984"/>
    </source>
</evidence>
<protein>
    <recommendedName>
        <fullName evidence="16">Probable peptidoglycan glycosyltransferase FtsW</fullName>
        <shortName evidence="16">PGT</shortName>
        <ecNumber evidence="16">2.4.99.28</ecNumber>
    </recommendedName>
    <alternativeName>
        <fullName evidence="16">Cell division protein FtsW</fullName>
    </alternativeName>
    <alternativeName>
        <fullName evidence="16">Cell wall polymerase</fullName>
    </alternativeName>
    <alternativeName>
        <fullName evidence="16">Peptidoglycan polymerase</fullName>
        <shortName evidence="16">PG polymerase</shortName>
    </alternativeName>
</protein>
<dbReference type="GO" id="GO:0032153">
    <property type="term" value="C:cell division site"/>
    <property type="evidence" value="ECO:0007669"/>
    <property type="project" value="UniProtKB-UniRule"/>
</dbReference>
<dbReference type="GO" id="GO:0071555">
    <property type="term" value="P:cell wall organization"/>
    <property type="evidence" value="ECO:0007669"/>
    <property type="project" value="UniProtKB-KW"/>
</dbReference>
<comment type="subcellular location">
    <subcellularLocation>
        <location evidence="16">Cell inner membrane</location>
        <topology evidence="16">Multi-pass membrane protein</topology>
    </subcellularLocation>
    <subcellularLocation>
        <location evidence="1">Cell membrane</location>
        <topology evidence="1">Multi-pass membrane protein</topology>
    </subcellularLocation>
    <text evidence="16">Localizes to the division septum.</text>
</comment>
<evidence type="ECO:0000256" key="5">
    <source>
        <dbReference type="ARBA" id="ARBA00022676"/>
    </source>
</evidence>
<evidence type="ECO:0000256" key="12">
    <source>
        <dbReference type="ARBA" id="ARBA00023306"/>
    </source>
</evidence>
<feature type="transmembrane region" description="Helical" evidence="16">
    <location>
        <begin position="174"/>
        <end position="191"/>
    </location>
</feature>
<feature type="transmembrane region" description="Helical" evidence="16">
    <location>
        <begin position="86"/>
        <end position="106"/>
    </location>
</feature>
<evidence type="ECO:0000256" key="6">
    <source>
        <dbReference type="ARBA" id="ARBA00022679"/>
    </source>
</evidence>
<keyword evidence="7 16" id="KW-0812">Transmembrane</keyword>
<keyword evidence="16" id="KW-0997">Cell inner membrane</keyword>
<dbReference type="InterPro" id="IPR001182">
    <property type="entry name" value="FtsW/RodA"/>
</dbReference>
<dbReference type="GO" id="GO:0015648">
    <property type="term" value="F:lipid-linked peptidoglycan transporter activity"/>
    <property type="evidence" value="ECO:0007669"/>
    <property type="project" value="TreeGrafter"/>
</dbReference>
<evidence type="ECO:0000256" key="3">
    <source>
        <dbReference type="ARBA" id="ARBA00022475"/>
    </source>
</evidence>
<dbReference type="PANTHER" id="PTHR30474:SF2">
    <property type="entry name" value="PEPTIDOGLYCAN GLYCOSYLTRANSFERASE FTSW-RELATED"/>
    <property type="match status" value="1"/>
</dbReference>
<evidence type="ECO:0000256" key="14">
    <source>
        <dbReference type="ARBA" id="ARBA00038053"/>
    </source>
</evidence>
<comment type="catalytic activity">
    <reaction evidence="15 16">
        <text>[GlcNAc-(1-&gt;4)-Mur2Ac(oyl-L-Ala-gamma-D-Glu-L-Lys-D-Ala-D-Ala)](n)-di-trans,octa-cis-undecaprenyl diphosphate + beta-D-GlcNAc-(1-&gt;4)-Mur2Ac(oyl-L-Ala-gamma-D-Glu-L-Lys-D-Ala-D-Ala)-di-trans,octa-cis-undecaprenyl diphosphate = [GlcNAc-(1-&gt;4)-Mur2Ac(oyl-L-Ala-gamma-D-Glu-L-Lys-D-Ala-D-Ala)](n+1)-di-trans,octa-cis-undecaprenyl diphosphate + di-trans,octa-cis-undecaprenyl diphosphate + H(+)</text>
        <dbReference type="Rhea" id="RHEA:23708"/>
        <dbReference type="Rhea" id="RHEA-COMP:9602"/>
        <dbReference type="Rhea" id="RHEA-COMP:9603"/>
        <dbReference type="ChEBI" id="CHEBI:15378"/>
        <dbReference type="ChEBI" id="CHEBI:58405"/>
        <dbReference type="ChEBI" id="CHEBI:60033"/>
        <dbReference type="ChEBI" id="CHEBI:78435"/>
        <dbReference type="EC" id="2.4.99.28"/>
    </reaction>
</comment>
<dbReference type="GO" id="GO:0009252">
    <property type="term" value="P:peptidoglycan biosynthetic process"/>
    <property type="evidence" value="ECO:0007669"/>
    <property type="project" value="UniProtKB-UniRule"/>
</dbReference>
<comment type="pathway">
    <text evidence="2 16">Cell wall biogenesis; peptidoglycan biosynthesis.</text>
</comment>
<keyword evidence="12 16" id="KW-0131">Cell cycle</keyword>
<dbReference type="UniPathway" id="UPA00219"/>
<dbReference type="InterPro" id="IPR013437">
    <property type="entry name" value="FtsW"/>
</dbReference>
<dbReference type="GO" id="GO:0005886">
    <property type="term" value="C:plasma membrane"/>
    <property type="evidence" value="ECO:0007669"/>
    <property type="project" value="UniProtKB-SubCell"/>
</dbReference>
<feature type="transmembrane region" description="Helical" evidence="16">
    <location>
        <begin position="352"/>
        <end position="371"/>
    </location>
</feature>
<evidence type="ECO:0000256" key="8">
    <source>
        <dbReference type="ARBA" id="ARBA00022960"/>
    </source>
</evidence>
<dbReference type="AlphaFoldDB" id="A0A177NL49"/>
<keyword evidence="4 16" id="KW-0132">Cell division</keyword>
<evidence type="ECO:0000256" key="10">
    <source>
        <dbReference type="ARBA" id="ARBA00022989"/>
    </source>
</evidence>
<dbReference type="EMBL" id="LUUK01000166">
    <property type="protein sequence ID" value="OAI18737.1"/>
    <property type="molecule type" value="Genomic_DNA"/>
</dbReference>
<sequence>MLKPTPKPRAQNRLHVDPVLMLACFSLLGVGFIMVVSASLHLGVKMAEDISHFPFKQLVHIALGLGFAAAVLNVPMKSWEKMGQPLFIAGLVLLLVVLVPGVGVRVNGSIRWLSILGLRIQVSEVVKFISVIYMAGYITRHGDHVRRSIFGLLRPLMLFSVACMLLLLEPDFGSAVVILIIAMGMMFLGGARLSPFVVLVASVSMAAAMLAYTSPYRWKRVISFLDPWEHARDSGYQLTQALISFGRGEFAGVGLGNGLQKLFYLPEAHTDFLFSVLGEELGLLGVILVVGLFTALLIRAFAIGEQAQLAGLQFSGLVAYGLGIWFGFQAFVNMGVNMGILPTKGLTLPLMSYGGGSMIVMCGAVAVLFRIHYEVTEHNKNNVKGRPA</sequence>
<dbReference type="Pfam" id="PF01098">
    <property type="entry name" value="FTSW_RODA_SPOVE"/>
    <property type="match status" value="1"/>
</dbReference>
<keyword evidence="6 16" id="KW-0808">Transferase</keyword>
<feature type="transmembrane region" description="Helical" evidence="16">
    <location>
        <begin position="281"/>
        <end position="302"/>
    </location>
</feature>
<dbReference type="PANTHER" id="PTHR30474">
    <property type="entry name" value="CELL CYCLE PROTEIN"/>
    <property type="match status" value="1"/>
</dbReference>
<feature type="transmembrane region" description="Helical" evidence="16">
    <location>
        <begin position="55"/>
        <end position="74"/>
    </location>
</feature>
<organism evidence="17 18">
    <name type="scientific">Methylomonas koyamae</name>
    <dbReference type="NCBI Taxonomy" id="702114"/>
    <lineage>
        <taxon>Bacteria</taxon>
        <taxon>Pseudomonadati</taxon>
        <taxon>Pseudomonadota</taxon>
        <taxon>Gammaproteobacteria</taxon>
        <taxon>Methylococcales</taxon>
        <taxon>Methylococcaceae</taxon>
        <taxon>Methylomonas</taxon>
    </lineage>
</organism>
<evidence type="ECO:0000256" key="15">
    <source>
        <dbReference type="ARBA" id="ARBA00049902"/>
    </source>
</evidence>
<evidence type="ECO:0000256" key="7">
    <source>
        <dbReference type="ARBA" id="ARBA00022692"/>
    </source>
</evidence>
<evidence type="ECO:0000256" key="13">
    <source>
        <dbReference type="ARBA" id="ARBA00023316"/>
    </source>
</evidence>
<feature type="transmembrane region" description="Helical" evidence="16">
    <location>
        <begin position="196"/>
        <end position="214"/>
    </location>
</feature>
<dbReference type="GO" id="GO:0043093">
    <property type="term" value="P:FtsZ-dependent cytokinesis"/>
    <property type="evidence" value="ECO:0007669"/>
    <property type="project" value="UniProtKB-UniRule"/>
</dbReference>
<dbReference type="GO" id="GO:0008955">
    <property type="term" value="F:peptidoglycan glycosyltransferase activity"/>
    <property type="evidence" value="ECO:0007669"/>
    <property type="project" value="UniProtKB-UniRule"/>
</dbReference>
<comment type="function">
    <text evidence="16">Peptidoglycan polymerase that is essential for cell division.</text>
</comment>
<keyword evidence="9 16" id="KW-0573">Peptidoglycan synthesis</keyword>
<evidence type="ECO:0000256" key="11">
    <source>
        <dbReference type="ARBA" id="ARBA00023136"/>
    </source>
</evidence>
<feature type="transmembrane region" description="Helical" evidence="16">
    <location>
        <begin position="149"/>
        <end position="168"/>
    </location>
</feature>
<keyword evidence="8 16" id="KW-0133">Cell shape</keyword>
<feature type="transmembrane region" description="Helical" evidence="16">
    <location>
        <begin position="20"/>
        <end position="43"/>
    </location>
</feature>
<keyword evidence="11 16" id="KW-0472">Membrane</keyword>
<keyword evidence="13 16" id="KW-0961">Cell wall biogenesis/degradation</keyword>
<feature type="transmembrane region" description="Helical" evidence="16">
    <location>
        <begin position="314"/>
        <end position="332"/>
    </location>
</feature>
<evidence type="ECO:0000256" key="2">
    <source>
        <dbReference type="ARBA" id="ARBA00004752"/>
    </source>
</evidence>
<evidence type="ECO:0000256" key="16">
    <source>
        <dbReference type="HAMAP-Rule" id="MF_00913"/>
    </source>
</evidence>
<dbReference type="EC" id="2.4.99.28" evidence="16"/>
<dbReference type="RefSeq" id="WP_064028486.1">
    <property type="nucleotide sequence ID" value="NZ_LUUK01000166.1"/>
</dbReference>
<comment type="similarity">
    <text evidence="14 16">Belongs to the SEDS family. FtsW subfamily.</text>
</comment>
<dbReference type="OrthoDB" id="9768187at2"/>
<reference evidence="18" key="1">
    <citation type="submission" date="2016-03" db="EMBL/GenBank/DDBJ databases">
        <authorList>
            <person name="Heylen K."/>
            <person name="De Vos P."/>
            <person name="Vekeman B."/>
        </authorList>
    </citation>
    <scope>NUCLEOTIDE SEQUENCE [LARGE SCALE GENOMIC DNA]</scope>
    <source>
        <strain evidence="18">R-45383</strain>
    </source>
</reference>
<feature type="transmembrane region" description="Helical" evidence="16">
    <location>
        <begin position="112"/>
        <end position="137"/>
    </location>
</feature>
<comment type="caution">
    <text evidence="17">The sequence shown here is derived from an EMBL/GenBank/DDBJ whole genome shotgun (WGS) entry which is preliminary data.</text>
</comment>
<dbReference type="GO" id="GO:0008360">
    <property type="term" value="P:regulation of cell shape"/>
    <property type="evidence" value="ECO:0007669"/>
    <property type="project" value="UniProtKB-KW"/>
</dbReference>
<keyword evidence="18" id="KW-1185">Reference proteome</keyword>
<dbReference type="HAMAP" id="MF_00913">
    <property type="entry name" value="PGT_FtsW_proteobact"/>
    <property type="match status" value="1"/>
</dbReference>
<dbReference type="NCBIfam" id="TIGR02614">
    <property type="entry name" value="ftsW"/>
    <property type="match status" value="1"/>
</dbReference>
<keyword evidence="3 16" id="KW-1003">Cell membrane</keyword>
<evidence type="ECO:0000313" key="18">
    <source>
        <dbReference type="Proteomes" id="UP000077628"/>
    </source>
</evidence>
<gene>
    <name evidence="16" type="primary">ftsW</name>
    <name evidence="17" type="ORF">A1355_05540</name>
</gene>
<name>A0A177NL49_9GAMM</name>
<keyword evidence="5 16" id="KW-0328">Glycosyltransferase</keyword>
<evidence type="ECO:0000313" key="17">
    <source>
        <dbReference type="EMBL" id="OAI18737.1"/>
    </source>
</evidence>
<dbReference type="STRING" id="702114.A1355_05540"/>
<accession>A0A177NL49</accession>
<dbReference type="Proteomes" id="UP000077628">
    <property type="component" value="Unassembled WGS sequence"/>
</dbReference>
<proteinExistence type="inferred from homology"/>
<keyword evidence="10 16" id="KW-1133">Transmembrane helix</keyword>
<evidence type="ECO:0000256" key="1">
    <source>
        <dbReference type="ARBA" id="ARBA00004651"/>
    </source>
</evidence>